<evidence type="ECO:0000313" key="2">
    <source>
        <dbReference type="Proteomes" id="UP000811246"/>
    </source>
</evidence>
<protein>
    <submittedName>
        <fullName evidence="1">Uncharacterized protein</fullName>
    </submittedName>
</protein>
<sequence length="104" mass="11453">MLFLVQNNKTLVLALQSGLKGELTRALNTLTLLSLKEKDDMRRDARIPGLLDAVLQVIDERDIALPTELIRMLRVRKLGANYTVTGFGIELGALGSNGTPLHSR</sequence>
<dbReference type="Proteomes" id="UP000811246">
    <property type="component" value="Chromosome 2"/>
</dbReference>
<comment type="caution">
    <text evidence="1">The sequence shown here is derived from an EMBL/GenBank/DDBJ whole genome shotgun (WGS) entry which is preliminary data.</text>
</comment>
<name>A0A922FUZ3_CARIL</name>
<evidence type="ECO:0000313" key="1">
    <source>
        <dbReference type="EMBL" id="KAG6727157.1"/>
    </source>
</evidence>
<gene>
    <name evidence="1" type="ORF">I3842_02G116200</name>
</gene>
<organism evidence="1 2">
    <name type="scientific">Carya illinoinensis</name>
    <name type="common">Pecan</name>
    <dbReference type="NCBI Taxonomy" id="32201"/>
    <lineage>
        <taxon>Eukaryota</taxon>
        <taxon>Viridiplantae</taxon>
        <taxon>Streptophyta</taxon>
        <taxon>Embryophyta</taxon>
        <taxon>Tracheophyta</taxon>
        <taxon>Spermatophyta</taxon>
        <taxon>Magnoliopsida</taxon>
        <taxon>eudicotyledons</taxon>
        <taxon>Gunneridae</taxon>
        <taxon>Pentapetalae</taxon>
        <taxon>rosids</taxon>
        <taxon>fabids</taxon>
        <taxon>Fagales</taxon>
        <taxon>Juglandaceae</taxon>
        <taxon>Carya</taxon>
    </lineage>
</organism>
<reference evidence="1" key="1">
    <citation type="submission" date="2021-01" db="EMBL/GenBank/DDBJ databases">
        <authorList>
            <person name="Lovell J.T."/>
            <person name="Bentley N."/>
            <person name="Bhattarai G."/>
            <person name="Jenkins J.W."/>
            <person name="Sreedasyam A."/>
            <person name="Alarcon Y."/>
            <person name="Bock C."/>
            <person name="Boston L."/>
            <person name="Carlson J."/>
            <person name="Cervantes K."/>
            <person name="Clermont K."/>
            <person name="Krom N."/>
            <person name="Kubenka K."/>
            <person name="Mamidi S."/>
            <person name="Mattison C."/>
            <person name="Monteros M."/>
            <person name="Pisani C."/>
            <person name="Plott C."/>
            <person name="Rajasekar S."/>
            <person name="Rhein H.S."/>
            <person name="Rohla C."/>
            <person name="Song M."/>
            <person name="Hilaire R.S."/>
            <person name="Shu S."/>
            <person name="Wells L."/>
            <person name="Wang X."/>
            <person name="Webber J."/>
            <person name="Heerema R.J."/>
            <person name="Klein P."/>
            <person name="Conner P."/>
            <person name="Grauke L."/>
            <person name="Grimwood J."/>
            <person name="Schmutz J."/>
            <person name="Randall J.J."/>
        </authorList>
    </citation>
    <scope>NUCLEOTIDE SEQUENCE</scope>
    <source>
        <tissue evidence="1">Leaf</tissue>
    </source>
</reference>
<proteinExistence type="predicted"/>
<dbReference type="EMBL" id="CM031826">
    <property type="protein sequence ID" value="KAG6727157.1"/>
    <property type="molecule type" value="Genomic_DNA"/>
</dbReference>
<accession>A0A922FUZ3</accession>
<dbReference type="AlphaFoldDB" id="A0A922FUZ3"/>